<dbReference type="Pfam" id="PF12146">
    <property type="entry name" value="Hydrolase_4"/>
    <property type="match status" value="1"/>
</dbReference>
<comment type="caution">
    <text evidence="2">The sequence shown here is derived from an EMBL/GenBank/DDBJ whole genome shotgun (WGS) entry which is preliminary data.</text>
</comment>
<dbReference type="InterPro" id="IPR051044">
    <property type="entry name" value="MAG_DAG_Lipase"/>
</dbReference>
<dbReference type="InterPro" id="IPR029058">
    <property type="entry name" value="AB_hydrolase_fold"/>
</dbReference>
<dbReference type="RefSeq" id="WP_249284221.1">
    <property type="nucleotide sequence ID" value="NZ_JACRSO010000001.1"/>
</dbReference>
<dbReference type="PANTHER" id="PTHR11614">
    <property type="entry name" value="PHOSPHOLIPASE-RELATED"/>
    <property type="match status" value="1"/>
</dbReference>
<reference evidence="2" key="1">
    <citation type="submission" date="2020-08" db="EMBL/GenBank/DDBJ databases">
        <title>Genome public.</title>
        <authorList>
            <person name="Liu C."/>
            <person name="Sun Q."/>
        </authorList>
    </citation>
    <scope>NUCLEOTIDE SEQUENCE</scope>
    <source>
        <strain evidence="2">NSJ-44</strain>
    </source>
</reference>
<dbReference type="AlphaFoldDB" id="A0A926HHX6"/>
<dbReference type="Proteomes" id="UP000654279">
    <property type="component" value="Unassembled WGS sequence"/>
</dbReference>
<dbReference type="Gene3D" id="3.40.50.1820">
    <property type="entry name" value="alpha/beta hydrolase"/>
    <property type="match status" value="1"/>
</dbReference>
<gene>
    <name evidence="2" type="ORF">H8699_01840</name>
</gene>
<evidence type="ECO:0000313" key="2">
    <source>
        <dbReference type="EMBL" id="MBC8528182.1"/>
    </source>
</evidence>
<dbReference type="GO" id="GO:0016787">
    <property type="term" value="F:hydrolase activity"/>
    <property type="evidence" value="ECO:0007669"/>
    <property type="project" value="UniProtKB-KW"/>
</dbReference>
<name>A0A926HHX6_9FIRM</name>
<evidence type="ECO:0000313" key="3">
    <source>
        <dbReference type="Proteomes" id="UP000654279"/>
    </source>
</evidence>
<accession>A0A926HHX6</accession>
<protein>
    <submittedName>
        <fullName evidence="2">Alpha/beta hydrolase</fullName>
    </submittedName>
</protein>
<organism evidence="2 3">
    <name type="scientific">Luoshenia tenuis</name>
    <dbReference type="NCBI Taxonomy" id="2763654"/>
    <lineage>
        <taxon>Bacteria</taxon>
        <taxon>Bacillati</taxon>
        <taxon>Bacillota</taxon>
        <taxon>Clostridia</taxon>
        <taxon>Christensenellales</taxon>
        <taxon>Christensenellaceae</taxon>
        <taxon>Luoshenia</taxon>
    </lineage>
</organism>
<dbReference type="EMBL" id="JACRSO010000001">
    <property type="protein sequence ID" value="MBC8528182.1"/>
    <property type="molecule type" value="Genomic_DNA"/>
</dbReference>
<proteinExistence type="predicted"/>
<keyword evidence="3" id="KW-1185">Reference proteome</keyword>
<sequence>MEVSLREDYLDEVQGRGRRYFRGWVPEGAPRAVLQIAHGMAEHSGRYDDFMRFLAGRGIAAFCMDHAGHGRSARTQAEYGFFGDEGGMAAAIGDMRRFTQWLSGAYPHIPLILMGHSMGSFMVRQYLAQDASALNGAILMGTGGVNKQVGMGIMLAKLERLRIGRMGRSKLIDKLAFGGFNKPFAPARTPYDWLSRDEAMVDAYIADPACGFAFTAQGYLDLFELNRAVNSIEWARKLPPRLPLLLVSGDQDPVGGMGEGVRQVADWLKATGHGRVALKLFPGARHEVLNETNRQEVYEAIACWLERVLER</sequence>
<evidence type="ECO:0000259" key="1">
    <source>
        <dbReference type="Pfam" id="PF12146"/>
    </source>
</evidence>
<feature type="domain" description="Serine aminopeptidase S33" evidence="1">
    <location>
        <begin position="29"/>
        <end position="293"/>
    </location>
</feature>
<keyword evidence="2" id="KW-0378">Hydrolase</keyword>
<dbReference type="InterPro" id="IPR022742">
    <property type="entry name" value="Hydrolase_4"/>
</dbReference>
<dbReference type="SUPFAM" id="SSF53474">
    <property type="entry name" value="alpha/beta-Hydrolases"/>
    <property type="match status" value="1"/>
</dbReference>